<organism evidence="1 2">
    <name type="scientific">Anaerotruncus colihominis DSM 17241</name>
    <dbReference type="NCBI Taxonomy" id="445972"/>
    <lineage>
        <taxon>Bacteria</taxon>
        <taxon>Bacillati</taxon>
        <taxon>Bacillota</taxon>
        <taxon>Clostridia</taxon>
        <taxon>Eubacteriales</taxon>
        <taxon>Oscillospiraceae</taxon>
        <taxon>Anaerotruncus</taxon>
    </lineage>
</organism>
<evidence type="ECO:0000313" key="2">
    <source>
        <dbReference type="Proteomes" id="UP000003803"/>
    </source>
</evidence>
<reference evidence="1" key="2">
    <citation type="submission" date="2013-09" db="EMBL/GenBank/DDBJ databases">
        <title>Draft genome sequence of Anaerotruncus colihominis(DSM 17241).</title>
        <authorList>
            <person name="Sudarsanam P."/>
            <person name="Ley R."/>
            <person name="Guruge J."/>
            <person name="Turnbaugh P.J."/>
            <person name="Mahowald M."/>
            <person name="Liep D."/>
            <person name="Gordon J."/>
        </authorList>
    </citation>
    <scope>NUCLEOTIDE SEQUENCE</scope>
    <source>
        <strain evidence="1">DSM 17241</strain>
    </source>
</reference>
<reference evidence="1" key="1">
    <citation type="submission" date="2007-11" db="EMBL/GenBank/DDBJ databases">
        <authorList>
            <person name="Fulton L."/>
            <person name="Clifton S."/>
            <person name="Fulton B."/>
            <person name="Xu J."/>
            <person name="Minx P."/>
            <person name="Pepin K.H."/>
            <person name="Johnson M."/>
            <person name="Thiruvilangam P."/>
            <person name="Bhonagiri V."/>
            <person name="Nash W.E."/>
            <person name="Mardis E.R."/>
            <person name="Wilson R.K."/>
        </authorList>
    </citation>
    <scope>NUCLEOTIDE SEQUENCE [LARGE SCALE GENOMIC DNA]</scope>
    <source>
        <strain evidence="1">DSM 17241</strain>
    </source>
</reference>
<accession>B0PEJ4</accession>
<dbReference type="AlphaFoldDB" id="B0PEJ4"/>
<comment type="caution">
    <text evidence="1">The sequence shown here is derived from an EMBL/GenBank/DDBJ whole genome shotgun (WGS) entry which is preliminary data.</text>
</comment>
<dbReference type="Proteomes" id="UP000003803">
    <property type="component" value="Unassembled WGS sequence"/>
</dbReference>
<keyword evidence="2" id="KW-1185">Reference proteome</keyword>
<proteinExistence type="predicted"/>
<evidence type="ECO:0000313" key="1">
    <source>
        <dbReference type="EMBL" id="EDS09777.1"/>
    </source>
</evidence>
<protein>
    <submittedName>
        <fullName evidence="1">Uncharacterized protein</fullName>
    </submittedName>
</protein>
<dbReference type="EMBL" id="ABGD02000025">
    <property type="protein sequence ID" value="EDS09777.1"/>
    <property type="molecule type" value="Genomic_DNA"/>
</dbReference>
<sequence length="39" mass="4685">MNKLLIFKFIHISFTILETLRLSDWPFTGYVGKASRHRF</sequence>
<name>B0PEJ4_9FIRM</name>
<gene>
    <name evidence="1" type="ORF">ANACOL_03222</name>
</gene>
<dbReference type="HOGENOM" id="CLU_3303755_0_0_9"/>